<dbReference type="Proteomes" id="UP000663829">
    <property type="component" value="Unassembled WGS sequence"/>
</dbReference>
<reference evidence="2" key="1">
    <citation type="submission" date="2021-02" db="EMBL/GenBank/DDBJ databases">
        <authorList>
            <person name="Nowell W R."/>
        </authorList>
    </citation>
    <scope>NUCLEOTIDE SEQUENCE</scope>
</reference>
<sequence>MEMLHFSPHPRKNYTDPINPSISRNNSDKVEVIGK</sequence>
<organism evidence="2 4">
    <name type="scientific">Didymodactylos carnosus</name>
    <dbReference type="NCBI Taxonomy" id="1234261"/>
    <lineage>
        <taxon>Eukaryota</taxon>
        <taxon>Metazoa</taxon>
        <taxon>Spiralia</taxon>
        <taxon>Gnathifera</taxon>
        <taxon>Rotifera</taxon>
        <taxon>Eurotatoria</taxon>
        <taxon>Bdelloidea</taxon>
        <taxon>Philodinida</taxon>
        <taxon>Philodinidae</taxon>
        <taxon>Didymodactylos</taxon>
    </lineage>
</organism>
<feature type="region of interest" description="Disordered" evidence="1">
    <location>
        <begin position="1"/>
        <end position="35"/>
    </location>
</feature>
<keyword evidence="4" id="KW-1185">Reference proteome</keyword>
<feature type="compositionally biased region" description="Polar residues" evidence="1">
    <location>
        <begin position="16"/>
        <end position="25"/>
    </location>
</feature>
<name>A0A816C3J1_9BILA</name>
<dbReference type="EMBL" id="CAJNOQ010039957">
    <property type="protein sequence ID" value="CAF1618309.1"/>
    <property type="molecule type" value="Genomic_DNA"/>
</dbReference>
<evidence type="ECO:0000313" key="3">
    <source>
        <dbReference type="EMBL" id="CAF4506450.1"/>
    </source>
</evidence>
<proteinExistence type="predicted"/>
<evidence type="ECO:0000256" key="1">
    <source>
        <dbReference type="SAM" id="MobiDB-lite"/>
    </source>
</evidence>
<evidence type="ECO:0000313" key="4">
    <source>
        <dbReference type="Proteomes" id="UP000663829"/>
    </source>
</evidence>
<dbReference type="Proteomes" id="UP000681722">
    <property type="component" value="Unassembled WGS sequence"/>
</dbReference>
<gene>
    <name evidence="2" type="ORF">GPM918_LOCUS43564</name>
    <name evidence="3" type="ORF">SRO942_LOCUS45089</name>
</gene>
<protein>
    <submittedName>
        <fullName evidence="2">Uncharacterized protein</fullName>
    </submittedName>
</protein>
<feature type="non-terminal residue" evidence="2">
    <location>
        <position position="35"/>
    </location>
</feature>
<dbReference type="EMBL" id="CAJOBC010107001">
    <property type="protein sequence ID" value="CAF4506450.1"/>
    <property type="molecule type" value="Genomic_DNA"/>
</dbReference>
<comment type="caution">
    <text evidence="2">The sequence shown here is derived from an EMBL/GenBank/DDBJ whole genome shotgun (WGS) entry which is preliminary data.</text>
</comment>
<feature type="compositionally biased region" description="Basic and acidic residues" evidence="1">
    <location>
        <begin position="26"/>
        <end position="35"/>
    </location>
</feature>
<dbReference type="AlphaFoldDB" id="A0A816C3J1"/>
<accession>A0A816C3J1</accession>
<evidence type="ECO:0000313" key="2">
    <source>
        <dbReference type="EMBL" id="CAF1618309.1"/>
    </source>
</evidence>